<evidence type="ECO:0000256" key="1">
    <source>
        <dbReference type="SAM" id="Phobius"/>
    </source>
</evidence>
<feature type="transmembrane region" description="Helical" evidence="1">
    <location>
        <begin position="184"/>
        <end position="204"/>
    </location>
</feature>
<accession>A0AAP7IF31</accession>
<dbReference type="InterPro" id="IPR052710">
    <property type="entry name" value="CAAX_protease"/>
</dbReference>
<feature type="transmembrane region" description="Helical" evidence="1">
    <location>
        <begin position="210"/>
        <end position="228"/>
    </location>
</feature>
<evidence type="ECO:0000313" key="4">
    <source>
        <dbReference type="Proteomes" id="UP000095464"/>
    </source>
</evidence>
<protein>
    <recommendedName>
        <fullName evidence="2">CAAX prenyl protease 2/Lysostaphin resistance protein A-like domain-containing protein</fullName>
    </recommendedName>
</protein>
<keyword evidence="1" id="KW-0472">Membrane</keyword>
<organism evidence="3 4">
    <name type="scientific">Staphylococcus equorum</name>
    <dbReference type="NCBI Taxonomy" id="246432"/>
    <lineage>
        <taxon>Bacteria</taxon>
        <taxon>Bacillati</taxon>
        <taxon>Bacillota</taxon>
        <taxon>Bacilli</taxon>
        <taxon>Bacillales</taxon>
        <taxon>Staphylococcaceae</taxon>
        <taxon>Staphylococcus</taxon>
    </lineage>
</organism>
<keyword evidence="1" id="KW-1133">Transmembrane helix</keyword>
<dbReference type="Pfam" id="PF02517">
    <property type="entry name" value="Rce1-like"/>
    <property type="match status" value="1"/>
</dbReference>
<comment type="caution">
    <text evidence="3">The sequence shown here is derived from an EMBL/GenBank/DDBJ whole genome shotgun (WGS) entry which is preliminary data.</text>
</comment>
<evidence type="ECO:0000313" key="3">
    <source>
        <dbReference type="EMBL" id="OEK58917.1"/>
    </source>
</evidence>
<feature type="transmembrane region" description="Helical" evidence="1">
    <location>
        <begin position="104"/>
        <end position="130"/>
    </location>
</feature>
<feature type="transmembrane region" description="Helical" evidence="1">
    <location>
        <begin position="61"/>
        <end position="83"/>
    </location>
</feature>
<feature type="transmembrane region" description="Helical" evidence="1">
    <location>
        <begin position="32"/>
        <end position="55"/>
    </location>
</feature>
<feature type="domain" description="CAAX prenyl protease 2/Lysostaphin resistance protein A-like" evidence="2">
    <location>
        <begin position="157"/>
        <end position="247"/>
    </location>
</feature>
<feature type="transmembrane region" description="Helical" evidence="1">
    <location>
        <begin position="150"/>
        <end position="172"/>
    </location>
</feature>
<dbReference type="PANTHER" id="PTHR36435:SF1">
    <property type="entry name" value="CAAX AMINO TERMINAL PROTEASE FAMILY PROTEIN"/>
    <property type="match status" value="1"/>
</dbReference>
<evidence type="ECO:0000259" key="2">
    <source>
        <dbReference type="Pfam" id="PF02517"/>
    </source>
</evidence>
<dbReference type="InterPro" id="IPR003675">
    <property type="entry name" value="Rce1/LyrA-like_dom"/>
</dbReference>
<feature type="transmembrane region" description="Helical" evidence="1">
    <location>
        <begin position="240"/>
        <end position="261"/>
    </location>
</feature>
<dbReference type="GO" id="GO:0080120">
    <property type="term" value="P:CAAX-box protein maturation"/>
    <property type="evidence" value="ECO:0007669"/>
    <property type="project" value="UniProtKB-ARBA"/>
</dbReference>
<dbReference type="GO" id="GO:0004175">
    <property type="term" value="F:endopeptidase activity"/>
    <property type="evidence" value="ECO:0007669"/>
    <property type="project" value="UniProtKB-ARBA"/>
</dbReference>
<keyword evidence="1" id="KW-0812">Transmembrane</keyword>
<dbReference type="AlphaFoldDB" id="A0AAP7IF31"/>
<proteinExistence type="predicted"/>
<dbReference type="Proteomes" id="UP000095464">
    <property type="component" value="Unassembled WGS sequence"/>
</dbReference>
<name>A0AAP7IF31_9STAP</name>
<reference evidence="4" key="1">
    <citation type="submission" date="2015-11" db="EMBL/GenBank/DDBJ databases">
        <title>Genomic diversity of Staphylococcus saprophyticus strains from urinary tract infections, animal surfaces, and fermented foods.</title>
        <authorList>
            <person name="Wolfe B.E."/>
        </authorList>
    </citation>
    <scope>NUCLEOTIDE SEQUENCE [LARGE SCALE GENOMIC DNA]</scope>
    <source>
        <strain evidence="4">738_7</strain>
    </source>
</reference>
<sequence>MAPDVLTEQSEDKDKQEKVGNVRPKGNRIVNILLFIGLMIFAQLPMILALSTIGFSIEDGGLGLTIGLALGFVVLTAFVVWVVRSYYLRHSYEENKQHFKKKDVGLNILWFVGLRVIVLVFSYLMLWVYGDEVSENDKVLMQNLENINHIDLKLAIALVVFFIAITFVAPYLEELVFRGIFKETIFSKFTLWLPLVLSSAIFSINHASANIIGFILYMLMGVVLYLAYRRRGNIKDSMMVHMLNNAFASVSIIIMLFVEIYG</sequence>
<gene>
    <name evidence="3" type="ORF">ASS94_00920</name>
</gene>
<dbReference type="RefSeq" id="WP_069854317.1">
    <property type="nucleotide sequence ID" value="NZ_LNPX01000004.1"/>
</dbReference>
<dbReference type="PANTHER" id="PTHR36435">
    <property type="entry name" value="SLR1288 PROTEIN"/>
    <property type="match status" value="1"/>
</dbReference>
<dbReference type="EMBL" id="LNPX01000004">
    <property type="protein sequence ID" value="OEK58917.1"/>
    <property type="molecule type" value="Genomic_DNA"/>
</dbReference>